<organism evidence="1">
    <name type="scientific">Arundo donax</name>
    <name type="common">Giant reed</name>
    <name type="synonym">Donax arundinaceus</name>
    <dbReference type="NCBI Taxonomy" id="35708"/>
    <lineage>
        <taxon>Eukaryota</taxon>
        <taxon>Viridiplantae</taxon>
        <taxon>Streptophyta</taxon>
        <taxon>Embryophyta</taxon>
        <taxon>Tracheophyta</taxon>
        <taxon>Spermatophyta</taxon>
        <taxon>Magnoliopsida</taxon>
        <taxon>Liliopsida</taxon>
        <taxon>Poales</taxon>
        <taxon>Poaceae</taxon>
        <taxon>PACMAD clade</taxon>
        <taxon>Arundinoideae</taxon>
        <taxon>Arundineae</taxon>
        <taxon>Arundo</taxon>
    </lineage>
</organism>
<dbReference type="AlphaFoldDB" id="A0A0A9FY22"/>
<evidence type="ECO:0000313" key="1">
    <source>
        <dbReference type="EMBL" id="JAE17745.1"/>
    </source>
</evidence>
<name>A0A0A9FY22_ARUDO</name>
<accession>A0A0A9FY22</accession>
<reference evidence="1" key="1">
    <citation type="submission" date="2014-09" db="EMBL/GenBank/DDBJ databases">
        <authorList>
            <person name="Magalhaes I.L.F."/>
            <person name="Oliveira U."/>
            <person name="Santos F.R."/>
            <person name="Vidigal T.H.D.A."/>
            <person name="Brescovit A.D."/>
            <person name="Santos A.J."/>
        </authorList>
    </citation>
    <scope>NUCLEOTIDE SEQUENCE</scope>
    <source>
        <tissue evidence="1">Shoot tissue taken approximately 20 cm above the soil surface</tissue>
    </source>
</reference>
<proteinExistence type="predicted"/>
<reference evidence="1" key="2">
    <citation type="journal article" date="2015" name="Data Brief">
        <title>Shoot transcriptome of the giant reed, Arundo donax.</title>
        <authorList>
            <person name="Barrero R.A."/>
            <person name="Guerrero F.D."/>
            <person name="Moolhuijzen P."/>
            <person name="Goolsby J.A."/>
            <person name="Tidwell J."/>
            <person name="Bellgard S.E."/>
            <person name="Bellgard M.I."/>
        </authorList>
    </citation>
    <scope>NUCLEOTIDE SEQUENCE</scope>
    <source>
        <tissue evidence="1">Shoot tissue taken approximately 20 cm above the soil surface</tissue>
    </source>
</reference>
<dbReference type="EMBL" id="GBRH01180151">
    <property type="protein sequence ID" value="JAE17745.1"/>
    <property type="molecule type" value="Transcribed_RNA"/>
</dbReference>
<protein>
    <submittedName>
        <fullName evidence="1">Uncharacterized protein</fullName>
    </submittedName>
</protein>
<sequence length="57" mass="6234">MIEVKNQFGSLSNFSAKIGSNGTKTSGITDRILPVKNCQIHLVMVPQHCFLFSVIAI</sequence>